<protein>
    <submittedName>
        <fullName evidence="1">Uncharacterized protein</fullName>
    </submittedName>
</protein>
<organism evidence="1">
    <name type="scientific">Anisakis simplex</name>
    <name type="common">Herring worm</name>
    <dbReference type="NCBI Taxonomy" id="6269"/>
    <lineage>
        <taxon>Eukaryota</taxon>
        <taxon>Metazoa</taxon>
        <taxon>Ecdysozoa</taxon>
        <taxon>Nematoda</taxon>
        <taxon>Chromadorea</taxon>
        <taxon>Rhabditida</taxon>
        <taxon>Spirurina</taxon>
        <taxon>Ascaridomorpha</taxon>
        <taxon>Ascaridoidea</taxon>
        <taxon>Anisakidae</taxon>
        <taxon>Anisakis</taxon>
        <taxon>Anisakis simplex complex</taxon>
    </lineage>
</organism>
<sequence>LSVVIIYHSVAESTLSDFFGSNELIKRQLKISDQSISHLCTRTIRSHIGETLRSHLCDYLFDLRVLNLMFHCERFRSLIASIESTIDPFDITLLAAPIAKNARIAAQRYSVRLCPLIIYLSFIVGEGGERLPTRGNSHCEQRRENPPRFPTLMWLKINLFVSR</sequence>
<accession>A0A0M3JCM4</accession>
<dbReference type="WBParaSite" id="ASIM_0000535701-mRNA-1">
    <property type="protein sequence ID" value="ASIM_0000535701-mRNA-1"/>
    <property type="gene ID" value="ASIM_0000535701"/>
</dbReference>
<name>A0A0M3JCM4_ANISI</name>
<dbReference type="AlphaFoldDB" id="A0A0M3JCM4"/>
<proteinExistence type="predicted"/>
<reference evidence="1" key="1">
    <citation type="submission" date="2017-02" db="UniProtKB">
        <authorList>
            <consortium name="WormBaseParasite"/>
        </authorList>
    </citation>
    <scope>IDENTIFICATION</scope>
</reference>
<evidence type="ECO:0000313" key="1">
    <source>
        <dbReference type="WBParaSite" id="ASIM_0000535701-mRNA-1"/>
    </source>
</evidence>